<dbReference type="GO" id="GO:0006508">
    <property type="term" value="P:proteolysis"/>
    <property type="evidence" value="ECO:0007669"/>
    <property type="project" value="InterPro"/>
</dbReference>
<gene>
    <name evidence="5" type="ORF">FisN_6Lh302</name>
</gene>
<evidence type="ECO:0000313" key="5">
    <source>
        <dbReference type="EMBL" id="GAX09329.1"/>
    </source>
</evidence>
<dbReference type="GO" id="GO:0016807">
    <property type="term" value="F:cysteine-type carboxypeptidase activity"/>
    <property type="evidence" value="ECO:0007669"/>
    <property type="project" value="UniProtKB-EC"/>
</dbReference>
<dbReference type="PANTHER" id="PTHR12411">
    <property type="entry name" value="CYSTEINE PROTEASE FAMILY C1-RELATED"/>
    <property type="match status" value="1"/>
</dbReference>
<keyword evidence="5" id="KW-0378">Hydrolase</keyword>
<keyword evidence="6" id="KW-1185">Reference proteome</keyword>
<evidence type="ECO:0000313" key="6">
    <source>
        <dbReference type="Proteomes" id="UP000198406"/>
    </source>
</evidence>
<dbReference type="Gene3D" id="3.90.70.10">
    <property type="entry name" value="Cysteine proteinases"/>
    <property type="match status" value="1"/>
</dbReference>
<evidence type="ECO:0000256" key="3">
    <source>
        <dbReference type="SAM" id="SignalP"/>
    </source>
</evidence>
<dbReference type="OrthoDB" id="190265at2759"/>
<dbReference type="InterPro" id="IPR038765">
    <property type="entry name" value="Papain-like_cys_pep_sf"/>
</dbReference>
<comment type="caution">
    <text evidence="5">The sequence shown here is derived from an EMBL/GenBank/DDBJ whole genome shotgun (WGS) entry which is preliminary data.</text>
</comment>
<evidence type="ECO:0000256" key="1">
    <source>
        <dbReference type="ARBA" id="ARBA00008455"/>
    </source>
</evidence>
<dbReference type="EMBL" id="BDSP01000007">
    <property type="protein sequence ID" value="GAX09329.1"/>
    <property type="molecule type" value="Genomic_DNA"/>
</dbReference>
<dbReference type="InterPro" id="IPR000668">
    <property type="entry name" value="Peptidase_C1A_C"/>
</dbReference>
<dbReference type="FunFam" id="3.90.70.10:FF:000117">
    <property type="entry name" value="Probable papain cysteine protease"/>
    <property type="match status" value="1"/>
</dbReference>
<keyword evidence="5" id="KW-0121">Carboxypeptidase</keyword>
<keyword evidence="3" id="KW-0732">Signal</keyword>
<dbReference type="InterPro" id="IPR013128">
    <property type="entry name" value="Peptidase_C1A"/>
</dbReference>
<feature type="domain" description="Peptidase C1A papain C-terminal" evidence="4">
    <location>
        <begin position="50"/>
        <end position="304"/>
    </location>
</feature>
<feature type="chain" id="PRO_5018691882" evidence="3">
    <location>
        <begin position="20"/>
        <end position="371"/>
    </location>
</feature>
<dbReference type="Pfam" id="PF00112">
    <property type="entry name" value="Peptidase_C1"/>
    <property type="match status" value="1"/>
</dbReference>
<dbReference type="EC" id="3.4.18.1" evidence="5"/>
<name>A0A1Z5J5W7_FISSO</name>
<evidence type="ECO:0000259" key="4">
    <source>
        <dbReference type="SMART" id="SM00645"/>
    </source>
</evidence>
<evidence type="ECO:0000256" key="2">
    <source>
        <dbReference type="ARBA" id="ARBA00023145"/>
    </source>
</evidence>
<reference evidence="5 6" key="1">
    <citation type="journal article" date="2015" name="Plant Cell">
        <title>Oil accumulation by the oleaginous diatom Fistulifera solaris as revealed by the genome and transcriptome.</title>
        <authorList>
            <person name="Tanaka T."/>
            <person name="Maeda Y."/>
            <person name="Veluchamy A."/>
            <person name="Tanaka M."/>
            <person name="Abida H."/>
            <person name="Marechal E."/>
            <person name="Bowler C."/>
            <person name="Muto M."/>
            <person name="Sunaga Y."/>
            <person name="Tanaka M."/>
            <person name="Yoshino T."/>
            <person name="Taniguchi T."/>
            <person name="Fukuda Y."/>
            <person name="Nemoto M."/>
            <person name="Matsumoto M."/>
            <person name="Wong P.S."/>
            <person name="Aburatani S."/>
            <person name="Fujibuchi W."/>
        </authorList>
    </citation>
    <scope>NUCLEOTIDE SEQUENCE [LARGE SCALE GENOMIC DNA]</scope>
    <source>
        <strain evidence="5 6">JPCC DA0580</strain>
    </source>
</reference>
<sequence>MKFGLALSSVLILLSQVDGEYLSEIKIRPDAVHNNFKSPLPHTYLESSNLPDSFSWGDVNGVSYLTHSLNQHIPQYCGSCWAHGALSSLADRIKIARLGKGDDINLSIQFILNCGTETAGSCHGGYHASTYEFIQERGYVPYDTCMSYLACSDESTEGFCPLVDTTCSSNNICRTCDTFGGMGGACTEIDFFPNATVAEYGMIEYDDNVVTNIMTEIYVRGPVAATINAEPIVGYQGGIFTDDSYSQESNHIVSIVGWEMDEETGKQAWLVRNSWGQYWGEMGYMRLEVGKNLLGIEGEVAWATPGSFTVHNFPCSENGANCNQGGSVVGTHHYVDPSNKLEELHARVAQDHKQALMKKQLKEQAGKRALR</sequence>
<keyword evidence="5" id="KW-0645">Protease</keyword>
<feature type="signal peptide" evidence="3">
    <location>
        <begin position="1"/>
        <end position="19"/>
    </location>
</feature>
<proteinExistence type="inferred from homology"/>
<dbReference type="Proteomes" id="UP000198406">
    <property type="component" value="Unassembled WGS sequence"/>
</dbReference>
<protein>
    <submittedName>
        <fullName evidence="5">Cathepsin X</fullName>
        <ecNumber evidence="5">3.4.18.1</ecNumber>
    </submittedName>
</protein>
<dbReference type="SUPFAM" id="SSF54001">
    <property type="entry name" value="Cysteine proteinases"/>
    <property type="match status" value="1"/>
</dbReference>
<dbReference type="InParanoid" id="A0A1Z5J5W7"/>
<dbReference type="AlphaFoldDB" id="A0A1Z5J5W7"/>
<dbReference type="SMART" id="SM00645">
    <property type="entry name" value="Pept_C1"/>
    <property type="match status" value="1"/>
</dbReference>
<organism evidence="5 6">
    <name type="scientific">Fistulifera solaris</name>
    <name type="common">Oleaginous diatom</name>
    <dbReference type="NCBI Taxonomy" id="1519565"/>
    <lineage>
        <taxon>Eukaryota</taxon>
        <taxon>Sar</taxon>
        <taxon>Stramenopiles</taxon>
        <taxon>Ochrophyta</taxon>
        <taxon>Bacillariophyta</taxon>
        <taxon>Bacillariophyceae</taxon>
        <taxon>Bacillariophycidae</taxon>
        <taxon>Naviculales</taxon>
        <taxon>Naviculaceae</taxon>
        <taxon>Fistulifera</taxon>
    </lineage>
</organism>
<keyword evidence="2" id="KW-0865">Zymogen</keyword>
<comment type="similarity">
    <text evidence="1">Belongs to the peptidase C1 family.</text>
</comment>
<accession>A0A1Z5J5W7</accession>